<organism evidence="1">
    <name type="scientific">marine metagenome</name>
    <dbReference type="NCBI Taxonomy" id="408172"/>
    <lineage>
        <taxon>unclassified sequences</taxon>
        <taxon>metagenomes</taxon>
        <taxon>ecological metagenomes</taxon>
    </lineage>
</organism>
<dbReference type="InterPro" id="IPR029063">
    <property type="entry name" value="SAM-dependent_MTases_sf"/>
</dbReference>
<proteinExistence type="predicted"/>
<reference evidence="1" key="1">
    <citation type="submission" date="2018-05" db="EMBL/GenBank/DDBJ databases">
        <authorList>
            <person name="Lanie J.A."/>
            <person name="Ng W.-L."/>
            <person name="Kazmierczak K.M."/>
            <person name="Andrzejewski T.M."/>
            <person name="Davidsen T.M."/>
            <person name="Wayne K.J."/>
            <person name="Tettelin H."/>
            <person name="Glass J.I."/>
            <person name="Rusch D."/>
            <person name="Podicherti R."/>
            <person name="Tsui H.-C.T."/>
            <person name="Winkler M.E."/>
        </authorList>
    </citation>
    <scope>NUCLEOTIDE SEQUENCE</scope>
</reference>
<dbReference type="Gene3D" id="3.40.50.150">
    <property type="entry name" value="Vaccinia Virus protein VP39"/>
    <property type="match status" value="1"/>
</dbReference>
<evidence type="ECO:0008006" key="2">
    <source>
        <dbReference type="Google" id="ProtNLM"/>
    </source>
</evidence>
<protein>
    <recommendedName>
        <fullName evidence="2">Methyltransferase domain-containing protein</fullName>
    </recommendedName>
</protein>
<evidence type="ECO:0000313" key="1">
    <source>
        <dbReference type="EMBL" id="SVD56800.1"/>
    </source>
</evidence>
<dbReference type="SUPFAM" id="SSF53335">
    <property type="entry name" value="S-adenosyl-L-methionine-dependent methyltransferases"/>
    <property type="match status" value="1"/>
</dbReference>
<sequence length="187" mass="20347">MPDRYHGFECASPWVSRFAGFIAPDGTILDVACGTGRHARLFLERGNPVVCIDRYNAGIVDLLCRSDFEFVDADLEAGGPWPLGERKFAAVVVTNYLYRPLVPLLIDALAVGGMLIYETFALGNERFGRPKNPNFLLRPGELLAAVEGRLQVVDYEHGEVSTPRRAVVQRIAAVNDQSAARATGGGA</sequence>
<dbReference type="EMBL" id="UINC01158974">
    <property type="protein sequence ID" value="SVD56800.1"/>
    <property type="molecule type" value="Genomic_DNA"/>
</dbReference>
<accession>A0A382WE33</accession>
<gene>
    <name evidence="1" type="ORF">METZ01_LOCUS409654</name>
</gene>
<dbReference type="AlphaFoldDB" id="A0A382WE33"/>
<name>A0A382WE33_9ZZZZ</name>